<feature type="coiled-coil region" evidence="1">
    <location>
        <begin position="434"/>
        <end position="502"/>
    </location>
</feature>
<feature type="coiled-coil region" evidence="1">
    <location>
        <begin position="149"/>
        <end position="176"/>
    </location>
</feature>
<evidence type="ECO:0000256" key="2">
    <source>
        <dbReference type="SAM" id="MobiDB-lite"/>
    </source>
</evidence>
<proteinExistence type="predicted"/>
<dbReference type="EMBL" id="CALNXK010000011">
    <property type="protein sequence ID" value="CAH3043128.1"/>
    <property type="molecule type" value="Genomic_DNA"/>
</dbReference>
<protein>
    <submittedName>
        <fullName evidence="3">Uncharacterized protein</fullName>
    </submittedName>
</protein>
<name>A0ABN8N895_9CNID</name>
<sequence>MSFPQNYELTDIFKLQIKEYSSRQGTPRQNSSKHDSFYLPSIDSAFGDSDSLSPTSNSPSQDDESPSVLSLEDFDYFRDKEKFSTEVKKEDAYILSSKDMQDIESRVDEKFREDFKKIWQDAKAKELRIKKKFSKIIAHARSTLIESRIHAEKEAINRLEQRAENKQTEIMKKRFERNRKIVTEKAERESKDHNSGADEKWVREHLEEMAALRKIQSDLDRAKARRRNGVASMSLNKKGKLRKLMQTEIRRLHRIDEINHLIKDLNELGLNEQAAALSLNLQSKQQADTSLRDKVREERGRARTEALKRKEEEVEKLRQERIFEMTILEKERKVREEKESSSNNVNRLVLPRIEEDMNRRKSVTASETFSLVTSGSSPFSPDIDSDLEEMALQGDLDEGIAEYDEQREQLNGGTEGDAKKRFMSCETEIRQKAKAALTKELRRVRRQAAAKKNEIRKKFKVVIDDARSQLIASRIEADKASIDKLEEKAEIQQAKILQERAQRIKEGKKEYEYDRSRVHSTELGLLRKIQADLDRARARRKQSLAAVLKTVNGKAKVANLLQYEVRRLERAEEVQKIIVELYELELTQAAKNLTRSLRAKEEFENRLRAQLNDEQVKAKKRAMLLVEDEIKKVRKQYEEEQRRKEQERLEQERQTKEREEKERREREMAKIKKMARDLAMRKMFKQSMLNTSVSRPFSFSYFPTLKK</sequence>
<feature type="region of interest" description="Disordered" evidence="2">
    <location>
        <begin position="638"/>
        <end position="670"/>
    </location>
</feature>
<comment type="caution">
    <text evidence="3">The sequence shown here is derived from an EMBL/GenBank/DDBJ whole genome shotgun (WGS) entry which is preliminary data.</text>
</comment>
<evidence type="ECO:0000256" key="1">
    <source>
        <dbReference type="SAM" id="Coils"/>
    </source>
</evidence>
<gene>
    <name evidence="3" type="ORF">PLOB_00002794</name>
</gene>
<feature type="region of interest" description="Disordered" evidence="2">
    <location>
        <begin position="20"/>
        <end position="67"/>
    </location>
</feature>
<keyword evidence="1" id="KW-0175">Coiled coil</keyword>
<organism evidence="3 4">
    <name type="scientific">Porites lobata</name>
    <dbReference type="NCBI Taxonomy" id="104759"/>
    <lineage>
        <taxon>Eukaryota</taxon>
        <taxon>Metazoa</taxon>
        <taxon>Cnidaria</taxon>
        <taxon>Anthozoa</taxon>
        <taxon>Hexacorallia</taxon>
        <taxon>Scleractinia</taxon>
        <taxon>Fungiina</taxon>
        <taxon>Poritidae</taxon>
        <taxon>Porites</taxon>
    </lineage>
</organism>
<reference evidence="3 4" key="1">
    <citation type="submission" date="2022-05" db="EMBL/GenBank/DDBJ databases">
        <authorList>
            <consortium name="Genoscope - CEA"/>
            <person name="William W."/>
        </authorList>
    </citation>
    <scope>NUCLEOTIDE SEQUENCE [LARGE SCALE GENOMIC DNA]</scope>
</reference>
<evidence type="ECO:0000313" key="4">
    <source>
        <dbReference type="Proteomes" id="UP001159405"/>
    </source>
</evidence>
<feature type="compositionally biased region" description="Low complexity" evidence="2">
    <location>
        <begin position="48"/>
        <end position="60"/>
    </location>
</feature>
<accession>A0ABN8N895</accession>
<keyword evidence="4" id="KW-1185">Reference proteome</keyword>
<dbReference type="Proteomes" id="UP001159405">
    <property type="component" value="Unassembled WGS sequence"/>
</dbReference>
<evidence type="ECO:0000313" key="3">
    <source>
        <dbReference type="EMBL" id="CAH3043128.1"/>
    </source>
</evidence>